<feature type="compositionally biased region" description="Low complexity" evidence="1">
    <location>
        <begin position="417"/>
        <end position="430"/>
    </location>
</feature>
<proteinExistence type="predicted"/>
<dbReference type="OrthoDB" id="69269at2759"/>
<evidence type="ECO:0000313" key="4">
    <source>
        <dbReference type="Proteomes" id="UP000054567"/>
    </source>
</evidence>
<organism evidence="3 4">
    <name type="scientific">Coccidioides posadasii RMSCC 3488</name>
    <dbReference type="NCBI Taxonomy" id="454284"/>
    <lineage>
        <taxon>Eukaryota</taxon>
        <taxon>Fungi</taxon>
        <taxon>Dikarya</taxon>
        <taxon>Ascomycota</taxon>
        <taxon>Pezizomycotina</taxon>
        <taxon>Eurotiomycetes</taxon>
        <taxon>Eurotiomycetidae</taxon>
        <taxon>Onygenales</taxon>
        <taxon>Onygenaceae</taxon>
        <taxon>Coccidioides</taxon>
    </lineage>
</organism>
<feature type="region of interest" description="Disordered" evidence="1">
    <location>
        <begin position="411"/>
        <end position="430"/>
    </location>
</feature>
<dbReference type="EMBL" id="DS268109">
    <property type="protein sequence ID" value="KMM66301.1"/>
    <property type="molecule type" value="Genomic_DNA"/>
</dbReference>
<sequence>MATPAHTYSPACLLYEPPEQRRPILDPTLEIPEPPKIQSQYFYLSSLPIDDPLTAIPAPSSNPDVTKLPPRPFSVHDNIALEEAWQRLKSAVEEQPNKNPDETEGQVRLRCGVTAQGKKRGEAASQDADVRRTTVTLPELTSRTPLHHSNDGIVDIHETRDSTSSSHIFRGSSVESHAQRRVTRDWGSSGASEIGNIRKRHSIPIERRSKAARRNRDSSPGFEEDVSEEASGHSTPHIIRPSDDTNISGSPFIRAPIRDREIRRSTPTLRLSKDSADTSPSTAQVTASPSADVDKLQGDTQSESLENDEPEATVTVGASRLHLVEFPRLQMKPIYWSPVHDISPVIRATWFYKNSMLPVEPEVANRLEAGYMYLKPWTETWQDELNSCVENGAEAEMKVVYKLWPPEDTKLPIKPGSRPGSEASASVSSSREVGDHAFQGNYAAGATATSAASAKLFKNSSVMYVDSKDAQILRPSLLPSVAGGRRPLSAIRKGRQIGIAVVRGFNRREWEKVHPPKLVSPNVRNFMKMQEAATREAASRRQICYACQMEEKKPEVSDLVFVIHGIGQKLSERVESFHFTHAMNSFRRQVNIELSSNSVWPNMRPDLENIMVLPVNWRSTLSLEDTDVEEAIEDQHNANRFVLKDITPETIPAVRNLISDVMLDIPYYLSHHKQKMVRAVIKEANRIYRLWCQNNPGFQQSGKVHIIAHSLGSIMAMDILSQQPTILPHIDFSKTDISESIFEFDTRNVFFCGSPAGFFLLLHKSSLLPRRYRNKPGCDEQDVSDPGLTGEAGTYGCFAIDNLYNVMHETDPIAYRLNAAVDSDLANSLKPASVPTSSMSFFQTISSVFRWNSKPQSSRLEIPAHSVAGSSTAAQQRPGIFTKLPSTIEMETHDFTREEIAEKRMLLLNDNGQIDYYISGGGGPLNIQYLNMLSAHSSYWILPDFVRFIVVEIGRRVGRSGTLLALRAEKKKGWKRK</sequence>
<reference evidence="4" key="2">
    <citation type="journal article" date="2009" name="Genome Res.">
        <title>Comparative genomic analyses of the human fungal pathogens Coccidioides and their relatives.</title>
        <authorList>
            <person name="Sharpton T.J."/>
            <person name="Stajich J.E."/>
            <person name="Rounsley S.D."/>
            <person name="Gardner M.J."/>
            <person name="Wortman J.R."/>
            <person name="Jordar V.S."/>
            <person name="Maiti R."/>
            <person name="Kodira C.D."/>
            <person name="Neafsey D.E."/>
            <person name="Zeng Q."/>
            <person name="Hung C.-Y."/>
            <person name="McMahan C."/>
            <person name="Muszewska A."/>
            <person name="Grynberg M."/>
            <person name="Mandel M.A."/>
            <person name="Kellner E.M."/>
            <person name="Barker B.M."/>
            <person name="Galgiani J.N."/>
            <person name="Orbach M.J."/>
            <person name="Kirkland T.N."/>
            <person name="Cole G.T."/>
            <person name="Henn M.R."/>
            <person name="Birren B.W."/>
            <person name="Taylor J.W."/>
        </authorList>
    </citation>
    <scope>NUCLEOTIDE SEQUENCE [LARGE SCALE GENOMIC DNA]</scope>
    <source>
        <strain evidence="4">RMSCC 3488</strain>
    </source>
</reference>
<dbReference type="PANTHER" id="PTHR23509:SF6">
    <property type="entry name" value="PHOSPHOLIPASE C1020.13C-RELATED"/>
    <property type="match status" value="1"/>
</dbReference>
<dbReference type="PANTHER" id="PTHR23509">
    <property type="entry name" value="PA-PL1 PHOSPHOLIPASE FAMILY"/>
    <property type="match status" value="1"/>
</dbReference>
<feature type="region of interest" description="Disordered" evidence="1">
    <location>
        <begin position="160"/>
        <end position="311"/>
    </location>
</feature>
<dbReference type="GO" id="GO:0046872">
    <property type="term" value="F:metal ion binding"/>
    <property type="evidence" value="ECO:0007669"/>
    <property type="project" value="InterPro"/>
</dbReference>
<dbReference type="InterPro" id="IPR058055">
    <property type="entry name" value="PA-PLA1"/>
</dbReference>
<protein>
    <submittedName>
        <fullName evidence="3">DDHD domain-containing protein</fullName>
    </submittedName>
</protein>
<dbReference type="VEuPathDB" id="FungiDB:CPAG_02640"/>
<feature type="domain" description="DDHD" evidence="2">
    <location>
        <begin position="742"/>
        <end position="955"/>
    </location>
</feature>
<feature type="compositionally biased region" description="Polar residues" evidence="1">
    <location>
        <begin position="277"/>
        <end position="289"/>
    </location>
</feature>
<name>A0A0J6F0A3_COCPO</name>
<dbReference type="Proteomes" id="UP000054567">
    <property type="component" value="Unassembled WGS sequence"/>
</dbReference>
<evidence type="ECO:0000256" key="1">
    <source>
        <dbReference type="SAM" id="MobiDB-lite"/>
    </source>
</evidence>
<dbReference type="SMART" id="SM01127">
    <property type="entry name" value="DDHD"/>
    <property type="match status" value="1"/>
</dbReference>
<reference evidence="3 4" key="1">
    <citation type="submission" date="2007-06" db="EMBL/GenBank/DDBJ databases">
        <title>The Genome Sequence of Coccidioides posadasii RMSCC_3488.</title>
        <authorList>
            <consortium name="Coccidioides Genome Resources Consortium"/>
            <consortium name="The Broad Institute Genome Sequencing Platform"/>
            <person name="Henn M.R."/>
            <person name="Sykes S."/>
            <person name="Young S."/>
            <person name="Jaffe D."/>
            <person name="Berlin A."/>
            <person name="Alvarez P."/>
            <person name="Butler J."/>
            <person name="Gnerre S."/>
            <person name="Grabherr M."/>
            <person name="Mauceli E."/>
            <person name="Brockman W."/>
            <person name="Kodira C."/>
            <person name="Alvarado L."/>
            <person name="Zeng Q."/>
            <person name="Crawford M."/>
            <person name="Antoine C."/>
            <person name="Devon K."/>
            <person name="Galgiani J."/>
            <person name="Orsborn K."/>
            <person name="Lewis M.L."/>
            <person name="Nusbaum C."/>
            <person name="Galagan J."/>
            <person name="Birren B."/>
        </authorList>
    </citation>
    <scope>NUCLEOTIDE SEQUENCE [LARGE SCALE GENOMIC DNA]</scope>
    <source>
        <strain evidence="3 4">RMSCC 3488</strain>
    </source>
</reference>
<dbReference type="PROSITE" id="PS51043">
    <property type="entry name" value="DDHD"/>
    <property type="match status" value="1"/>
</dbReference>
<dbReference type="InterPro" id="IPR004177">
    <property type="entry name" value="DDHD_dom"/>
</dbReference>
<dbReference type="Pfam" id="PF02862">
    <property type="entry name" value="DDHD"/>
    <property type="match status" value="2"/>
</dbReference>
<accession>A0A0J6F0A3</accession>
<evidence type="ECO:0000259" key="2">
    <source>
        <dbReference type="PROSITE" id="PS51043"/>
    </source>
</evidence>
<dbReference type="AlphaFoldDB" id="A0A0J6F0A3"/>
<gene>
    <name evidence="3" type="ORF">CPAG_02640</name>
</gene>
<feature type="compositionally biased region" description="Basic and acidic residues" evidence="1">
    <location>
        <begin position="203"/>
        <end position="217"/>
    </location>
</feature>
<dbReference type="GO" id="GO:0005737">
    <property type="term" value="C:cytoplasm"/>
    <property type="evidence" value="ECO:0007669"/>
    <property type="project" value="TreeGrafter"/>
</dbReference>
<dbReference type="GO" id="GO:0004620">
    <property type="term" value="F:phospholipase activity"/>
    <property type="evidence" value="ECO:0007669"/>
    <property type="project" value="TreeGrafter"/>
</dbReference>
<reference evidence="4" key="3">
    <citation type="journal article" date="2010" name="Genome Res.">
        <title>Population genomic sequencing of Coccidioides fungi reveals recent hybridization and transposon control.</title>
        <authorList>
            <person name="Neafsey D.E."/>
            <person name="Barker B.M."/>
            <person name="Sharpton T.J."/>
            <person name="Stajich J.E."/>
            <person name="Park D.J."/>
            <person name="Whiston E."/>
            <person name="Hung C.-Y."/>
            <person name="McMahan C."/>
            <person name="White J."/>
            <person name="Sykes S."/>
            <person name="Heiman D."/>
            <person name="Young S."/>
            <person name="Zeng Q."/>
            <person name="Abouelleil A."/>
            <person name="Aftuck L."/>
            <person name="Bessette D."/>
            <person name="Brown A."/>
            <person name="FitzGerald M."/>
            <person name="Lui A."/>
            <person name="Macdonald J.P."/>
            <person name="Priest M."/>
            <person name="Orbach M.J."/>
            <person name="Galgiani J.N."/>
            <person name="Kirkland T.N."/>
            <person name="Cole G.T."/>
            <person name="Birren B.W."/>
            <person name="Henn M.R."/>
            <person name="Taylor J.W."/>
            <person name="Rounsley S.D."/>
        </authorList>
    </citation>
    <scope>NUCLEOTIDE SEQUENCE [LARGE SCALE GENOMIC DNA]</scope>
    <source>
        <strain evidence="4">RMSCC 3488</strain>
    </source>
</reference>
<evidence type="ECO:0000313" key="3">
    <source>
        <dbReference type="EMBL" id="KMM66301.1"/>
    </source>
</evidence>